<evidence type="ECO:0000259" key="2">
    <source>
        <dbReference type="PROSITE" id="PS51186"/>
    </source>
</evidence>
<dbReference type="PROSITE" id="PS51186">
    <property type="entry name" value="GNAT"/>
    <property type="match status" value="1"/>
</dbReference>
<evidence type="ECO:0000256" key="1">
    <source>
        <dbReference type="SAM" id="MobiDB-lite"/>
    </source>
</evidence>
<dbReference type="InterPro" id="IPR016181">
    <property type="entry name" value="Acyl_CoA_acyltransferase"/>
</dbReference>
<dbReference type="GO" id="GO:0016747">
    <property type="term" value="F:acyltransferase activity, transferring groups other than amino-acyl groups"/>
    <property type="evidence" value="ECO:0007669"/>
    <property type="project" value="InterPro"/>
</dbReference>
<dbReference type="SUPFAM" id="SSF55729">
    <property type="entry name" value="Acyl-CoA N-acyltransferases (Nat)"/>
    <property type="match status" value="1"/>
</dbReference>
<dbReference type="Gene3D" id="3.40.630.30">
    <property type="match status" value="1"/>
</dbReference>
<name>A0A0G4GQM8_9ALVE</name>
<evidence type="ECO:0000313" key="3">
    <source>
        <dbReference type="EMBL" id="CEM32761.1"/>
    </source>
</evidence>
<accession>A0A0G4GQM8</accession>
<reference evidence="3" key="1">
    <citation type="submission" date="2014-11" db="EMBL/GenBank/DDBJ databases">
        <authorList>
            <person name="Otto D Thomas"/>
            <person name="Naeem Raeece"/>
        </authorList>
    </citation>
    <scope>NUCLEOTIDE SEQUENCE</scope>
</reference>
<dbReference type="AlphaFoldDB" id="A0A0G4GQM8"/>
<protein>
    <recommendedName>
        <fullName evidence="2">N-acetyltransferase domain-containing protein</fullName>
    </recommendedName>
</protein>
<gene>
    <name evidence="3" type="ORF">Cvel_5060</name>
</gene>
<feature type="region of interest" description="Disordered" evidence="1">
    <location>
        <begin position="140"/>
        <end position="164"/>
    </location>
</feature>
<proteinExistence type="predicted"/>
<dbReference type="VEuPathDB" id="CryptoDB:Cvel_5060"/>
<feature type="compositionally biased region" description="Low complexity" evidence="1">
    <location>
        <begin position="140"/>
        <end position="153"/>
    </location>
</feature>
<sequence length="329" mass="34841">MSHPASDPPAFLSQEAKIQMHVEEHALDLVAVKAKEPDQNPLANAKTICLDSSEETTTDALSEASGPSLATAVTGSGVIDDEGVAEGDICEALSLLPEDPTVSRADSVLSLSSKSVGGATALPAASSCVVLEDVSLCASSSSSGSIAGSSSSSGGNGSRGESHPEVLRQANRLCQKTFFEDCTKGASRKNGWRLSCLVTSDVGNPVLRGFLLWRSRPSLEVLEIAKLAVPEEMRGKGYGKRLLKYAMETGKKNPNIRVVALSSLKDAVPFYLRLGFRKDDRVTASLALQKENDPSGQVQRAAAEGQVYLEWPCGRRRPAAEKKKKGGKK</sequence>
<dbReference type="CDD" id="cd04301">
    <property type="entry name" value="NAT_SF"/>
    <property type="match status" value="1"/>
</dbReference>
<dbReference type="Pfam" id="PF00583">
    <property type="entry name" value="Acetyltransf_1"/>
    <property type="match status" value="1"/>
</dbReference>
<dbReference type="EMBL" id="CDMZ01001447">
    <property type="protein sequence ID" value="CEM32761.1"/>
    <property type="molecule type" value="Genomic_DNA"/>
</dbReference>
<dbReference type="InterPro" id="IPR000182">
    <property type="entry name" value="GNAT_dom"/>
</dbReference>
<organism evidence="3">
    <name type="scientific">Chromera velia CCMP2878</name>
    <dbReference type="NCBI Taxonomy" id="1169474"/>
    <lineage>
        <taxon>Eukaryota</taxon>
        <taxon>Sar</taxon>
        <taxon>Alveolata</taxon>
        <taxon>Colpodellida</taxon>
        <taxon>Chromeraceae</taxon>
        <taxon>Chromera</taxon>
    </lineage>
</organism>
<feature type="domain" description="N-acetyltransferase" evidence="2">
    <location>
        <begin position="158"/>
        <end position="293"/>
    </location>
</feature>